<protein>
    <submittedName>
        <fullName evidence="1">Uncharacterized protein</fullName>
    </submittedName>
</protein>
<dbReference type="AlphaFoldDB" id="Q7RM27"/>
<keyword evidence="2" id="KW-1185">Reference proteome</keyword>
<feature type="non-terminal residue" evidence="1">
    <location>
        <position position="1"/>
    </location>
</feature>
<name>Q7RM27_PLAYO</name>
<dbReference type="Proteomes" id="UP000008553">
    <property type="component" value="Unassembled WGS sequence"/>
</dbReference>
<evidence type="ECO:0000313" key="2">
    <source>
        <dbReference type="Proteomes" id="UP000008553"/>
    </source>
</evidence>
<proteinExistence type="predicted"/>
<dbReference type="EMBL" id="AABL01000645">
    <property type="protein sequence ID" value="EAA21799.1"/>
    <property type="molecule type" value="Genomic_DNA"/>
</dbReference>
<dbReference type="PaxDb" id="73239-Q7RM27"/>
<dbReference type="InParanoid" id="Q7RM27"/>
<accession>Q7RM27</accession>
<comment type="caution">
    <text evidence="1">The sequence shown here is derived from an EMBL/GenBank/DDBJ whole genome shotgun (WGS) entry which is preliminary data.</text>
</comment>
<evidence type="ECO:0000313" key="1">
    <source>
        <dbReference type="EMBL" id="EAA21799.1"/>
    </source>
</evidence>
<sequence>LINSLINMGSVLIVVLKNGKNMHNIL</sequence>
<organism evidence="1 2">
    <name type="scientific">Plasmodium yoelii yoelii</name>
    <dbReference type="NCBI Taxonomy" id="73239"/>
    <lineage>
        <taxon>Eukaryota</taxon>
        <taxon>Sar</taxon>
        <taxon>Alveolata</taxon>
        <taxon>Apicomplexa</taxon>
        <taxon>Aconoidasida</taxon>
        <taxon>Haemosporida</taxon>
        <taxon>Plasmodiidae</taxon>
        <taxon>Plasmodium</taxon>
        <taxon>Plasmodium (Vinckeia)</taxon>
    </lineage>
</organism>
<reference evidence="1 2" key="1">
    <citation type="journal article" date="2002" name="Nature">
        <title>Genome sequence and comparative analysis of the model rodent malaria parasite Plasmodium yoelii yoelii.</title>
        <authorList>
            <person name="Carlton J.M."/>
            <person name="Angiuoli S.V."/>
            <person name="Suh B.B."/>
            <person name="Kooij T.W."/>
            <person name="Pertea M."/>
            <person name="Silva J.C."/>
            <person name="Ermolaeva M.D."/>
            <person name="Allen J.E."/>
            <person name="Selengut J.D."/>
            <person name="Koo H.L."/>
            <person name="Peterson J.D."/>
            <person name="Pop M."/>
            <person name="Kosack D.S."/>
            <person name="Shumway M.F."/>
            <person name="Bidwell S.L."/>
            <person name="Shallom S.J."/>
            <person name="van Aken S.E."/>
            <person name="Riedmuller S.B."/>
            <person name="Feldblyum T.V."/>
            <person name="Cho J.K."/>
            <person name="Quackenbush J."/>
            <person name="Sedegah M."/>
            <person name="Shoaibi A."/>
            <person name="Cummings L.M."/>
            <person name="Florens L."/>
            <person name="Yates J.R."/>
            <person name="Raine J.D."/>
            <person name="Sinden R.E."/>
            <person name="Harris M.A."/>
            <person name="Cunningham D.A."/>
            <person name="Preiser P.R."/>
            <person name="Bergman L.W."/>
            <person name="Vaidya A.B."/>
            <person name="van Lin L.H."/>
            <person name="Janse C.J."/>
            <person name="Waters A.P."/>
            <person name="Smith H.O."/>
            <person name="White O.R."/>
            <person name="Salzberg S.L."/>
            <person name="Venter J.C."/>
            <person name="Fraser C.M."/>
            <person name="Hoffman S.L."/>
            <person name="Gardner M.J."/>
            <person name="Carucci D.J."/>
        </authorList>
    </citation>
    <scope>NUCLEOTIDE SEQUENCE [LARGE SCALE GENOMIC DNA]</scope>
    <source>
        <strain evidence="1 2">17XNL</strain>
    </source>
</reference>
<gene>
    <name evidence="1" type="ORF">PY02361</name>
</gene>